<keyword evidence="3" id="KW-1185">Reference proteome</keyword>
<organism evidence="2">
    <name type="scientific">Eremomyces bilateralis CBS 781.70</name>
    <dbReference type="NCBI Taxonomy" id="1392243"/>
    <lineage>
        <taxon>Eukaryota</taxon>
        <taxon>Fungi</taxon>
        <taxon>Dikarya</taxon>
        <taxon>Ascomycota</taxon>
        <taxon>Pezizomycotina</taxon>
        <taxon>Dothideomycetes</taxon>
        <taxon>Dothideomycetes incertae sedis</taxon>
        <taxon>Eremomycetales</taxon>
        <taxon>Eremomycetaceae</taxon>
        <taxon>Eremomyces</taxon>
    </lineage>
</organism>
<evidence type="ECO:0000313" key="3">
    <source>
        <dbReference type="Proteomes" id="UP000504638"/>
    </source>
</evidence>
<dbReference type="InterPro" id="IPR051450">
    <property type="entry name" value="Gfo/Idh/MocA_Oxidoreductases"/>
</dbReference>
<dbReference type="SUPFAM" id="SSF55347">
    <property type="entry name" value="Glyceraldehyde-3-phosphate dehydrogenase-like, C-terminal domain"/>
    <property type="match status" value="1"/>
</dbReference>
<dbReference type="AlphaFoldDB" id="A0A6G1G4A0"/>
<protein>
    <submittedName>
        <fullName evidence="2 4">NAD(P)-binding protein</fullName>
    </submittedName>
</protein>
<name>A0A6G1G4A0_9PEZI</name>
<dbReference type="SUPFAM" id="SSF51735">
    <property type="entry name" value="NAD(P)-binding Rossmann-fold domains"/>
    <property type="match status" value="1"/>
</dbReference>
<dbReference type="InterPro" id="IPR036291">
    <property type="entry name" value="NAD(P)-bd_dom_sf"/>
</dbReference>
<dbReference type="PANTHER" id="PTHR43377">
    <property type="entry name" value="BILIVERDIN REDUCTASE A"/>
    <property type="match status" value="1"/>
</dbReference>
<evidence type="ECO:0000313" key="2">
    <source>
        <dbReference type="EMBL" id="KAF1812925.1"/>
    </source>
</evidence>
<proteinExistence type="predicted"/>
<reference evidence="4" key="3">
    <citation type="submission" date="2025-04" db="UniProtKB">
        <authorList>
            <consortium name="RefSeq"/>
        </authorList>
    </citation>
    <scope>IDENTIFICATION</scope>
    <source>
        <strain evidence="4">CBS 781.70</strain>
    </source>
</reference>
<dbReference type="OrthoDB" id="2129491at2759"/>
<dbReference type="GeneID" id="54415835"/>
<evidence type="ECO:0000313" key="4">
    <source>
        <dbReference type="RefSeq" id="XP_033534556.1"/>
    </source>
</evidence>
<dbReference type="Pfam" id="PF01408">
    <property type="entry name" value="GFO_IDH_MocA"/>
    <property type="match status" value="1"/>
</dbReference>
<dbReference type="InterPro" id="IPR000683">
    <property type="entry name" value="Gfo/Idh/MocA-like_OxRdtase_N"/>
</dbReference>
<feature type="domain" description="Gfo/Idh/MocA-like oxidoreductase N-terminal" evidence="1">
    <location>
        <begin position="7"/>
        <end position="153"/>
    </location>
</feature>
<dbReference type="Proteomes" id="UP000504638">
    <property type="component" value="Unplaced"/>
</dbReference>
<reference evidence="4" key="2">
    <citation type="submission" date="2020-04" db="EMBL/GenBank/DDBJ databases">
        <authorList>
            <consortium name="NCBI Genome Project"/>
        </authorList>
    </citation>
    <scope>NUCLEOTIDE SEQUENCE</scope>
    <source>
        <strain evidence="4">CBS 781.70</strain>
    </source>
</reference>
<dbReference type="Gene3D" id="3.30.360.10">
    <property type="entry name" value="Dihydrodipicolinate Reductase, domain 2"/>
    <property type="match status" value="2"/>
</dbReference>
<gene>
    <name evidence="2 4" type="ORF">P152DRAFT_330964</name>
</gene>
<dbReference type="RefSeq" id="XP_033534556.1">
    <property type="nucleotide sequence ID" value="XM_033675265.1"/>
</dbReference>
<dbReference type="PANTHER" id="PTHR43377:SF12">
    <property type="entry name" value="BINDING ROSSMANN FOLD OXIDOREDUCTASE, PUTATIVE (AFU_ORTHOLOGUE AFUA_3G11840)-RELATED"/>
    <property type="match status" value="1"/>
</dbReference>
<dbReference type="GO" id="GO:0000166">
    <property type="term" value="F:nucleotide binding"/>
    <property type="evidence" value="ECO:0007669"/>
    <property type="project" value="InterPro"/>
</dbReference>
<sequence>MSETTPRILVIGAGSRGSSYSKKLISNVSDKDNLGRIVAIAEINDWRKNDFGAKYIWGNRSPKKAESFKSWEDWVVYEKARRLRQGYGQSTSAIDAGGDEDVVVNTVFICVQDAMHTAVIQAVWPLGVHILCEKPLATRLKDVNDIHALIKARQMEEVEKQRVFAICHVLRYSPHNMMLRDLVVEQKIIGEVLNVEHTEPVGWWHFSHSYVRGNWRREDRTAPSLLTKSCHDLDFLLWLLSTPPRDNGDATSTREPHLPARVSSTGRLNYFRRARKPAAAGNATNCLQCPIEPSCKFSAKKIYRDQQFSEGNINWPVDIVVPEIESFYAKGQGVAETKLLDVLAEDWSVDMPEEEVKKRNWFGRCVWESDNDVCDDQTVVLEWDDVLSSDGSIQQGKAAKSATMHMTAMTEKICERRGRIYGTEGEMEYDSDTITVHNFASGKSTTYNPAHGGSGHGGGDSGLIRQFLKAVSAALSGTMSVEEAQSVHLGCSPDDIVRSHALVFAAEEARLKRKVVDWASWWDARDGLGAEVTNHQLVKN</sequence>
<evidence type="ECO:0000259" key="1">
    <source>
        <dbReference type="Pfam" id="PF01408"/>
    </source>
</evidence>
<accession>A0A6G1G4A0</accession>
<dbReference type="EMBL" id="ML975156">
    <property type="protein sequence ID" value="KAF1812925.1"/>
    <property type="molecule type" value="Genomic_DNA"/>
</dbReference>
<reference evidence="2 4" key="1">
    <citation type="submission" date="2020-01" db="EMBL/GenBank/DDBJ databases">
        <authorList>
            <consortium name="DOE Joint Genome Institute"/>
            <person name="Haridas S."/>
            <person name="Albert R."/>
            <person name="Binder M."/>
            <person name="Bloem J."/>
            <person name="Labutti K."/>
            <person name="Salamov A."/>
            <person name="Andreopoulos B."/>
            <person name="Baker S.E."/>
            <person name="Barry K."/>
            <person name="Bills G."/>
            <person name="Bluhm B.H."/>
            <person name="Cannon C."/>
            <person name="Castanera R."/>
            <person name="Culley D.E."/>
            <person name="Daum C."/>
            <person name="Ezra D."/>
            <person name="Gonzalez J.B."/>
            <person name="Henrissat B."/>
            <person name="Kuo A."/>
            <person name="Liang C."/>
            <person name="Lipzen A."/>
            <person name="Lutzoni F."/>
            <person name="Magnuson J."/>
            <person name="Mondo S."/>
            <person name="Nolan M."/>
            <person name="Ohm R."/>
            <person name="Pangilinan J."/>
            <person name="Park H.-J."/>
            <person name="Ramirez L."/>
            <person name="Alfaro M."/>
            <person name="Sun H."/>
            <person name="Tritt A."/>
            <person name="Yoshinaga Y."/>
            <person name="Zwiers L.-H."/>
            <person name="Turgeon B.G."/>
            <person name="Goodwin S.B."/>
            <person name="Spatafora J.W."/>
            <person name="Crous P.W."/>
            <person name="Grigoriev I.V."/>
        </authorList>
    </citation>
    <scope>NUCLEOTIDE SEQUENCE</scope>
    <source>
        <strain evidence="2 4">CBS 781.70</strain>
    </source>
</reference>
<dbReference type="Gene3D" id="3.40.50.720">
    <property type="entry name" value="NAD(P)-binding Rossmann-like Domain"/>
    <property type="match status" value="1"/>
</dbReference>